<dbReference type="InterPro" id="IPR037126">
    <property type="entry name" value="PdaC/RsiV-like_sf"/>
</dbReference>
<feature type="compositionally biased region" description="Low complexity" evidence="1">
    <location>
        <begin position="36"/>
        <end position="51"/>
    </location>
</feature>
<sequence length="416" mass="44845">MSYIFRPRLDASTGSIVAKAGLGLLLVACQSKSDTAATTTGAAPPTTAAATNPSNSPGAWYRQYRGVVPGTPDTVTLHLQSFGKSRGDFSENRIWGFYATADGQPHEVSGTSSSPDSITLRTSGLPQTGEGPAWRLKQNGFLLVGSQQGQPLQFRLVQPPGGIGFVSRVFTDSVPARPNHPQDSIFGRTRLHALLPTSGAAQQTIQYHLLRGLRGDTVDTTPNPTLAAVWQQKRDALKDYQQDVGPLVEAALADTSSSYRPAATLNYETEADTYVLWNKGNLLSIGFFVFDYSGGAHGNYGTTVRSYDTRTGRPLRYSDIFRPGTEHALEKLLGQYARLTLGLRPGEPLSKALFENTLPVTHNVFLTSGGAVFVYVPYEVASYAQGEIRVFVPFSALQPLLQPGLPVGGGREVVRK</sequence>
<reference evidence="3 4" key="1">
    <citation type="submission" date="2019-04" db="EMBL/GenBank/DDBJ databases">
        <authorList>
            <person name="Feng G."/>
            <person name="Zhang J."/>
            <person name="Zhu H."/>
        </authorList>
    </citation>
    <scope>NUCLEOTIDE SEQUENCE [LARGE SCALE GENOMIC DNA]</scope>
    <source>
        <strain evidence="3 4">92R-1</strain>
    </source>
</reference>
<protein>
    <submittedName>
        <fullName evidence="3">DUF3298 domain-containing protein</fullName>
    </submittedName>
</protein>
<proteinExistence type="predicted"/>
<evidence type="ECO:0000259" key="2">
    <source>
        <dbReference type="Pfam" id="PF11738"/>
    </source>
</evidence>
<dbReference type="Gene3D" id="3.30.565.40">
    <property type="entry name" value="Fervidobacterium nodosum Rt17-B1 like"/>
    <property type="match status" value="1"/>
</dbReference>
<dbReference type="Gene3D" id="3.90.640.20">
    <property type="entry name" value="Heat-shock cognate protein, ATPase"/>
    <property type="match status" value="1"/>
</dbReference>
<gene>
    <name evidence="3" type="ORF">EU556_06440</name>
</gene>
<evidence type="ECO:0000256" key="1">
    <source>
        <dbReference type="SAM" id="MobiDB-lite"/>
    </source>
</evidence>
<organism evidence="3 4">
    <name type="scientific">Hymenobacter fodinae</name>
    <dbReference type="NCBI Taxonomy" id="2510796"/>
    <lineage>
        <taxon>Bacteria</taxon>
        <taxon>Pseudomonadati</taxon>
        <taxon>Bacteroidota</taxon>
        <taxon>Cytophagia</taxon>
        <taxon>Cytophagales</taxon>
        <taxon>Hymenobacteraceae</taxon>
        <taxon>Hymenobacter</taxon>
    </lineage>
</organism>
<dbReference type="Proteomes" id="UP000298337">
    <property type="component" value="Unassembled WGS sequence"/>
</dbReference>
<dbReference type="EMBL" id="SRLA01000001">
    <property type="protein sequence ID" value="TGE10447.1"/>
    <property type="molecule type" value="Genomic_DNA"/>
</dbReference>
<accession>A0A4Z0PCW9</accession>
<dbReference type="RefSeq" id="WP_135432268.1">
    <property type="nucleotide sequence ID" value="NZ_SRLA01000001.1"/>
</dbReference>
<evidence type="ECO:0000313" key="3">
    <source>
        <dbReference type="EMBL" id="TGE10447.1"/>
    </source>
</evidence>
<feature type="region of interest" description="Disordered" evidence="1">
    <location>
        <begin position="36"/>
        <end position="57"/>
    </location>
</feature>
<dbReference type="AlphaFoldDB" id="A0A4Z0PCW9"/>
<dbReference type="InterPro" id="IPR021729">
    <property type="entry name" value="DUF3298"/>
</dbReference>
<evidence type="ECO:0000313" key="4">
    <source>
        <dbReference type="Proteomes" id="UP000298337"/>
    </source>
</evidence>
<keyword evidence="4" id="KW-1185">Reference proteome</keyword>
<name>A0A4Z0PCW9_9BACT</name>
<dbReference type="Pfam" id="PF11738">
    <property type="entry name" value="DUF3298"/>
    <property type="match status" value="1"/>
</dbReference>
<feature type="domain" description="DUF3298" evidence="2">
    <location>
        <begin position="318"/>
        <end position="395"/>
    </location>
</feature>
<comment type="caution">
    <text evidence="3">The sequence shown here is derived from an EMBL/GenBank/DDBJ whole genome shotgun (WGS) entry which is preliminary data.</text>
</comment>
<dbReference type="OrthoDB" id="594879at2"/>